<organism evidence="2 3">
    <name type="scientific">Chitinophaga solisilvae</name>
    <dbReference type="NCBI Taxonomy" id="1233460"/>
    <lineage>
        <taxon>Bacteria</taxon>
        <taxon>Pseudomonadati</taxon>
        <taxon>Bacteroidota</taxon>
        <taxon>Chitinophagia</taxon>
        <taxon>Chitinophagales</taxon>
        <taxon>Chitinophagaceae</taxon>
        <taxon>Chitinophaga</taxon>
    </lineage>
</organism>
<evidence type="ECO:0000256" key="1">
    <source>
        <dbReference type="PIRSR" id="PIRSR607822-1"/>
    </source>
</evidence>
<dbReference type="GO" id="GO:0046872">
    <property type="term" value="F:metal ion binding"/>
    <property type="evidence" value="ECO:0007669"/>
    <property type="project" value="UniProtKB-KW"/>
</dbReference>
<dbReference type="Proteomes" id="UP000281028">
    <property type="component" value="Unassembled WGS sequence"/>
</dbReference>
<keyword evidence="1" id="KW-0479">Metal-binding</keyword>
<dbReference type="Gene3D" id="1.50.10.20">
    <property type="match status" value="1"/>
</dbReference>
<dbReference type="AlphaFoldDB" id="A0A9Q5DF03"/>
<reference evidence="2" key="1">
    <citation type="submission" date="2020-05" db="EMBL/GenBank/DDBJ databases">
        <title>Chitinophaga laudate sp. nov., isolated from a tropical peat swamp.</title>
        <authorList>
            <person name="Goh C.B.S."/>
            <person name="Lee M.S."/>
            <person name="Parimannan S."/>
            <person name="Pasbakhsh P."/>
            <person name="Yule C.M."/>
            <person name="Rajandas H."/>
            <person name="Loke S."/>
            <person name="Croft L."/>
            <person name="Tan J.B.L."/>
        </authorList>
    </citation>
    <scope>NUCLEOTIDE SEQUENCE</scope>
    <source>
        <strain evidence="2">Mgbs1</strain>
    </source>
</reference>
<gene>
    <name evidence="2" type="ORF">ECE50_029225</name>
</gene>
<accession>A0A9Q5DF03</accession>
<feature type="binding site" evidence="1">
    <location>
        <position position="321"/>
    </location>
    <ligand>
        <name>Zn(2+)</name>
        <dbReference type="ChEBI" id="CHEBI:29105"/>
    </ligand>
</feature>
<proteinExistence type="predicted"/>
<protein>
    <recommendedName>
        <fullName evidence="4">Lanthionine synthetase C-like protein</fullName>
    </recommendedName>
</protein>
<dbReference type="GO" id="GO:0031179">
    <property type="term" value="P:peptide modification"/>
    <property type="evidence" value="ECO:0007669"/>
    <property type="project" value="InterPro"/>
</dbReference>
<evidence type="ECO:0008006" key="4">
    <source>
        <dbReference type="Google" id="ProtNLM"/>
    </source>
</evidence>
<dbReference type="InterPro" id="IPR007822">
    <property type="entry name" value="LANC-like"/>
</dbReference>
<evidence type="ECO:0000313" key="2">
    <source>
        <dbReference type="EMBL" id="NSL90942.1"/>
    </source>
</evidence>
<evidence type="ECO:0000313" key="3">
    <source>
        <dbReference type="Proteomes" id="UP000281028"/>
    </source>
</evidence>
<dbReference type="SUPFAM" id="SSF158745">
    <property type="entry name" value="LanC-like"/>
    <property type="match status" value="1"/>
</dbReference>
<dbReference type="EMBL" id="RIAR02000001">
    <property type="protein sequence ID" value="NSL90942.1"/>
    <property type="molecule type" value="Genomic_DNA"/>
</dbReference>
<name>A0A9Q5DF03_9BACT</name>
<keyword evidence="3" id="KW-1185">Reference proteome</keyword>
<comment type="caution">
    <text evidence="2">The sequence shown here is derived from an EMBL/GenBank/DDBJ whole genome shotgun (WGS) entry which is preliminary data.</text>
</comment>
<feature type="binding site" evidence="1">
    <location>
        <position position="270"/>
    </location>
    <ligand>
        <name>Zn(2+)</name>
        <dbReference type="ChEBI" id="CHEBI:29105"/>
    </ligand>
</feature>
<dbReference type="SMART" id="SM01260">
    <property type="entry name" value="LANC_like"/>
    <property type="match status" value="1"/>
</dbReference>
<feature type="binding site" evidence="1">
    <location>
        <position position="320"/>
    </location>
    <ligand>
        <name>Zn(2+)</name>
        <dbReference type="ChEBI" id="CHEBI:29105"/>
    </ligand>
</feature>
<sequence length="413" mass="46408">MLQLYCYFFKEDDTMTTEEILTTIYHDNITLLQHKRYEPYYAESLLKGPWGALLYVFYYERQYNVQDPLAGELLQQLYQDLQPEPVTGYDYCSGATGPFWVLQHLHAHEFIDIDMDMLLTDFLPAAITDSEQCLHKKDFDFLYGSAGICHFLIPYAAQPAVAAHLQQFVDTLAAAAVPAPGGLSLPVFTMDQPDQPGVDAFSMAHGTCGLLVLLAKIYCTGIATGQCRQLITDCIAFIKSKQLPRSADHQRALFPGMLDGRSDFSRLSWCYGDLSVALACWYCGKHLQEPAWMDEALDIMHYNTKRISDKAAGVVDSCLCHGSGGIAAFYNRFWHETKDPAFLQCAQHWYNNTLEKVIFSGQPGVHGMRGWIGAGKDWEYCWDVLDGSTGVGLSLLSYQSNIPPAWDEMLMLS</sequence>
<dbReference type="PRINTS" id="PR01955">
    <property type="entry name" value="LANCFRANKIA"/>
</dbReference>
<dbReference type="PRINTS" id="PR01950">
    <property type="entry name" value="LANCSUPER"/>
</dbReference>
<keyword evidence="1" id="KW-0862">Zinc</keyword>
<dbReference type="Pfam" id="PF05147">
    <property type="entry name" value="LANC_like"/>
    <property type="match status" value="1"/>
</dbReference>